<evidence type="ECO:0000313" key="2">
    <source>
        <dbReference type="Proteomes" id="UP000256805"/>
    </source>
</evidence>
<accession>A0A375JCH1</accession>
<dbReference type="EMBL" id="OVTA01000063">
    <property type="protein sequence ID" value="SPS02251.1"/>
    <property type="molecule type" value="Genomic_DNA"/>
</dbReference>
<proteinExistence type="predicted"/>
<reference evidence="1 2" key="1">
    <citation type="submission" date="2018-01" db="EMBL/GenBank/DDBJ databases">
        <authorList>
            <person name="Gaut B.S."/>
            <person name="Morton B.R."/>
            <person name="Clegg M.T."/>
            <person name="Duvall M.R."/>
        </authorList>
    </citation>
    <scope>NUCLEOTIDE SEQUENCE [LARGE SCALE GENOMIC DNA]</scope>
    <source>
        <strain evidence="1">Cupriavidus taiwanensis cmp 52</strain>
    </source>
</reference>
<dbReference type="Proteomes" id="UP000256805">
    <property type="component" value="Unassembled WGS sequence"/>
</dbReference>
<evidence type="ECO:0000313" key="1">
    <source>
        <dbReference type="EMBL" id="SPS02251.1"/>
    </source>
</evidence>
<organism evidence="1 2">
    <name type="scientific">Cupriavidus taiwanensis</name>
    <dbReference type="NCBI Taxonomy" id="164546"/>
    <lineage>
        <taxon>Bacteria</taxon>
        <taxon>Pseudomonadati</taxon>
        <taxon>Pseudomonadota</taxon>
        <taxon>Betaproteobacteria</taxon>
        <taxon>Burkholderiales</taxon>
        <taxon>Burkholderiaceae</taxon>
        <taxon>Cupriavidus</taxon>
    </lineage>
</organism>
<dbReference type="AlphaFoldDB" id="A0A375JCH1"/>
<sequence>MATVSRPQATTVYVAADHTLMTATPFSILRMRFNYCMRQHTRPHGARLRPFFPNSRQATWISQRSNGAPPVR</sequence>
<name>A0A375JCH1_9BURK</name>
<gene>
    <name evidence="1" type="ORF">CBM2634_P200001</name>
</gene>
<protein>
    <submittedName>
        <fullName evidence="1">Uncharacterized protein</fullName>
    </submittedName>
</protein>